<dbReference type="EnsemblPlants" id="AVESA.00010b.r2.1DG0128270.1">
    <property type="protein sequence ID" value="AVESA.00010b.r2.1DG0128270.1.CDS.1"/>
    <property type="gene ID" value="AVESA.00010b.r2.1DG0128270"/>
</dbReference>
<proteinExistence type="predicted"/>
<name>A0ACD5TU08_AVESA</name>
<evidence type="ECO:0000313" key="1">
    <source>
        <dbReference type="EnsemblPlants" id="AVESA.00010b.r2.1DG0128270.1.CDS.1"/>
    </source>
</evidence>
<sequence length="198" mass="23017">MKKKKSDVGGSSIFSLWEKASKAKKTNETTTPNQTIVEASSSHDQPENNLQLALVQSPPDEEREPESSRTIPNPILEDEETVDEEDEETQADLGALEHDPGKRIPISRYDTNDKDRVRRRYIEMGPYQPKNHKFPITSISGKDRRFCMFWFKEYPWVEYRVDKDAAFCFVCYLFKDKIKCPGGDSFVKKGFRNWHMKS</sequence>
<organism evidence="1 2">
    <name type="scientific">Avena sativa</name>
    <name type="common">Oat</name>
    <dbReference type="NCBI Taxonomy" id="4498"/>
    <lineage>
        <taxon>Eukaryota</taxon>
        <taxon>Viridiplantae</taxon>
        <taxon>Streptophyta</taxon>
        <taxon>Embryophyta</taxon>
        <taxon>Tracheophyta</taxon>
        <taxon>Spermatophyta</taxon>
        <taxon>Magnoliopsida</taxon>
        <taxon>Liliopsida</taxon>
        <taxon>Poales</taxon>
        <taxon>Poaceae</taxon>
        <taxon>BOP clade</taxon>
        <taxon>Pooideae</taxon>
        <taxon>Poodae</taxon>
        <taxon>Poeae</taxon>
        <taxon>Poeae Chloroplast Group 1 (Aveneae type)</taxon>
        <taxon>Aveninae</taxon>
        <taxon>Avena</taxon>
    </lineage>
</organism>
<protein>
    <submittedName>
        <fullName evidence="1">Uncharacterized protein</fullName>
    </submittedName>
</protein>
<evidence type="ECO:0000313" key="2">
    <source>
        <dbReference type="Proteomes" id="UP001732700"/>
    </source>
</evidence>
<dbReference type="Proteomes" id="UP001732700">
    <property type="component" value="Chromosome 1D"/>
</dbReference>
<accession>A0ACD5TU08</accession>
<reference evidence="1" key="1">
    <citation type="submission" date="2021-05" db="EMBL/GenBank/DDBJ databases">
        <authorList>
            <person name="Scholz U."/>
            <person name="Mascher M."/>
            <person name="Fiebig A."/>
        </authorList>
    </citation>
    <scope>NUCLEOTIDE SEQUENCE [LARGE SCALE GENOMIC DNA]</scope>
</reference>
<reference evidence="1" key="2">
    <citation type="submission" date="2025-09" db="UniProtKB">
        <authorList>
            <consortium name="EnsemblPlants"/>
        </authorList>
    </citation>
    <scope>IDENTIFICATION</scope>
</reference>
<keyword evidence="2" id="KW-1185">Reference proteome</keyword>